<name>A0AAU0ME00_9MICO</name>
<feature type="signal peptide" evidence="2">
    <location>
        <begin position="1"/>
        <end position="20"/>
    </location>
</feature>
<dbReference type="AlphaFoldDB" id="A0AAU0ME00"/>
<evidence type="ECO:0000313" key="4">
    <source>
        <dbReference type="Proteomes" id="UP001329313"/>
    </source>
</evidence>
<keyword evidence="4" id="KW-1185">Reference proteome</keyword>
<reference evidence="3 4" key="1">
    <citation type="submission" date="2023-10" db="EMBL/GenBank/DDBJ databases">
        <title>Y20.</title>
        <authorList>
            <person name="Zhang G."/>
            <person name="Ding Y."/>
        </authorList>
    </citation>
    <scope>NUCLEOTIDE SEQUENCE [LARGE SCALE GENOMIC DNA]</scope>
    <source>
        <strain evidence="3 4">Y20</strain>
    </source>
</reference>
<accession>A0AAU0ME00</accession>
<feature type="chain" id="PRO_5043636383" evidence="2">
    <location>
        <begin position="21"/>
        <end position="207"/>
    </location>
</feature>
<evidence type="ECO:0000313" key="3">
    <source>
        <dbReference type="EMBL" id="WOQ68661.1"/>
    </source>
</evidence>
<dbReference type="PROSITE" id="PS51257">
    <property type="entry name" value="PROKAR_LIPOPROTEIN"/>
    <property type="match status" value="1"/>
</dbReference>
<evidence type="ECO:0000256" key="1">
    <source>
        <dbReference type="SAM" id="MobiDB-lite"/>
    </source>
</evidence>
<gene>
    <name evidence="3" type="ORF">RYJ27_07990</name>
</gene>
<evidence type="ECO:0000256" key="2">
    <source>
        <dbReference type="SAM" id="SignalP"/>
    </source>
</evidence>
<proteinExistence type="predicted"/>
<keyword evidence="2" id="KW-0732">Signal</keyword>
<dbReference type="EMBL" id="CP137080">
    <property type="protein sequence ID" value="WOQ68661.1"/>
    <property type="molecule type" value="Genomic_DNA"/>
</dbReference>
<feature type="region of interest" description="Disordered" evidence="1">
    <location>
        <begin position="33"/>
        <end position="62"/>
    </location>
</feature>
<dbReference type="Proteomes" id="UP001329313">
    <property type="component" value="Chromosome"/>
</dbReference>
<feature type="compositionally biased region" description="Low complexity" evidence="1">
    <location>
        <begin position="35"/>
        <end position="58"/>
    </location>
</feature>
<sequence length="207" mass="21355">MSARSLPARALALFGTASVAALLLVGCVAQPTPVPTSTGDPSPDPSTATPDPSHSASPEASADIEMPASCEDIYSAGMLALLEEQNPPLNDPGVTMHATQVVTALEIIESGAPTLRCSWGVPSEVGLATNVTVVDASQAALVREALSTEGFTCADDEAGTRCARSGEDEIAAFGETHHLHGNGWVATRWINFDPPGYTDDVVATLWG</sequence>
<organism evidence="3 4">
    <name type="scientific">Microbacterium limosum</name>
    <dbReference type="NCBI Taxonomy" id="3079935"/>
    <lineage>
        <taxon>Bacteria</taxon>
        <taxon>Bacillati</taxon>
        <taxon>Actinomycetota</taxon>
        <taxon>Actinomycetes</taxon>
        <taxon>Micrococcales</taxon>
        <taxon>Microbacteriaceae</taxon>
        <taxon>Microbacterium</taxon>
    </lineage>
</organism>
<dbReference type="RefSeq" id="WP_330169803.1">
    <property type="nucleotide sequence ID" value="NZ_CP137080.1"/>
</dbReference>
<dbReference type="KEGG" id="mliy:RYJ27_07990"/>
<protein>
    <submittedName>
        <fullName evidence="3">Uncharacterized protein</fullName>
    </submittedName>
</protein>